<accession>A0A517VYA1</accession>
<dbReference type="AlphaFoldDB" id="A0A517VYA1"/>
<dbReference type="Proteomes" id="UP000318704">
    <property type="component" value="Chromosome"/>
</dbReference>
<gene>
    <name evidence="1" type="ORF">V144x_34650</name>
</gene>
<dbReference type="KEGG" id="gaw:V144x_34650"/>
<protein>
    <submittedName>
        <fullName evidence="1">Uncharacterized protein</fullName>
    </submittedName>
</protein>
<evidence type="ECO:0000313" key="2">
    <source>
        <dbReference type="Proteomes" id="UP000318704"/>
    </source>
</evidence>
<evidence type="ECO:0000313" key="1">
    <source>
        <dbReference type="EMBL" id="QDT97982.1"/>
    </source>
</evidence>
<organism evidence="1 2">
    <name type="scientific">Gimesia aquarii</name>
    <dbReference type="NCBI Taxonomy" id="2527964"/>
    <lineage>
        <taxon>Bacteria</taxon>
        <taxon>Pseudomonadati</taxon>
        <taxon>Planctomycetota</taxon>
        <taxon>Planctomycetia</taxon>
        <taxon>Planctomycetales</taxon>
        <taxon>Planctomycetaceae</taxon>
        <taxon>Gimesia</taxon>
    </lineage>
</organism>
<name>A0A517VYA1_9PLAN</name>
<reference evidence="1 2" key="1">
    <citation type="submission" date="2019-03" db="EMBL/GenBank/DDBJ databases">
        <title>Deep-cultivation of Planctomycetes and their phenomic and genomic characterization uncovers novel biology.</title>
        <authorList>
            <person name="Wiegand S."/>
            <person name="Jogler M."/>
            <person name="Boedeker C."/>
            <person name="Pinto D."/>
            <person name="Vollmers J."/>
            <person name="Rivas-Marin E."/>
            <person name="Kohn T."/>
            <person name="Peeters S.H."/>
            <person name="Heuer A."/>
            <person name="Rast P."/>
            <person name="Oberbeckmann S."/>
            <person name="Bunk B."/>
            <person name="Jeske O."/>
            <person name="Meyerdierks A."/>
            <person name="Storesund J.E."/>
            <person name="Kallscheuer N."/>
            <person name="Luecker S."/>
            <person name="Lage O.M."/>
            <person name="Pohl T."/>
            <person name="Merkel B.J."/>
            <person name="Hornburger P."/>
            <person name="Mueller R.-W."/>
            <person name="Bruemmer F."/>
            <person name="Labrenz M."/>
            <person name="Spormann A.M."/>
            <person name="Op den Camp H."/>
            <person name="Overmann J."/>
            <person name="Amann R."/>
            <person name="Jetten M.S.M."/>
            <person name="Mascher T."/>
            <person name="Medema M.H."/>
            <person name="Devos D.P."/>
            <person name="Kaster A.-K."/>
            <person name="Ovreas L."/>
            <person name="Rohde M."/>
            <person name="Galperin M.Y."/>
            <person name="Jogler C."/>
        </authorList>
    </citation>
    <scope>NUCLEOTIDE SEQUENCE [LARGE SCALE GENOMIC DNA]</scope>
    <source>
        <strain evidence="1 2">V144</strain>
    </source>
</reference>
<sequence length="75" mass="8952">MAVDMRLKNEQGNISIENVCHNRFGVLKKAVATDDHRFRISQTVNRDSIYRELFRLFFSLSFFSRGLVSRSFRWH</sequence>
<proteinExistence type="predicted"/>
<dbReference type="EMBL" id="CP037920">
    <property type="protein sequence ID" value="QDT97982.1"/>
    <property type="molecule type" value="Genomic_DNA"/>
</dbReference>